<name>A0A2K8MIG2_9SPHN</name>
<dbReference type="KEGG" id="sphc:CVN68_18310"/>
<evidence type="ECO:0000313" key="2">
    <source>
        <dbReference type="EMBL" id="ATY33670.1"/>
    </source>
</evidence>
<sequence>MTRSWCARGTATILFVLAPTAVAKSQTVHTPVAGSAERTAIVKTLHAGDDDPQSRFTFRQFRVLRAGSRAIAYVHGAGPIGDFQAILKRDGQAPWRKVWGESDGGSNSCETGAQHYAWALRLIRTYTAAPDAIFPGIVARTGELKRMAQADPELQCVGDLDGGPE</sequence>
<feature type="chain" id="PRO_5014629332" evidence="1">
    <location>
        <begin position="24"/>
        <end position="165"/>
    </location>
</feature>
<keyword evidence="3" id="KW-1185">Reference proteome</keyword>
<protein>
    <submittedName>
        <fullName evidence="2">Uncharacterized protein</fullName>
    </submittedName>
</protein>
<reference evidence="2 3" key="1">
    <citation type="submission" date="2017-11" db="EMBL/GenBank/DDBJ databases">
        <title>Complete genome sequence of Sphingomonas sp. Strain Cra20, a psychrotolerant potential plant growth promoting rhizobacteria.</title>
        <authorList>
            <person name="Luo Y."/>
        </authorList>
    </citation>
    <scope>NUCLEOTIDE SEQUENCE [LARGE SCALE GENOMIC DNA]</scope>
    <source>
        <strain evidence="2 3">Cra20</strain>
    </source>
</reference>
<keyword evidence="1" id="KW-0732">Signal</keyword>
<dbReference type="Proteomes" id="UP000229081">
    <property type="component" value="Chromosome"/>
</dbReference>
<gene>
    <name evidence="2" type="ORF">CVN68_18310</name>
</gene>
<evidence type="ECO:0000313" key="3">
    <source>
        <dbReference type="Proteomes" id="UP000229081"/>
    </source>
</evidence>
<dbReference type="AlphaFoldDB" id="A0A2K8MIG2"/>
<organism evidence="2 3">
    <name type="scientific">Sphingomonas psychrotolerans</name>
    <dbReference type="NCBI Taxonomy" id="1327635"/>
    <lineage>
        <taxon>Bacteria</taxon>
        <taxon>Pseudomonadati</taxon>
        <taxon>Pseudomonadota</taxon>
        <taxon>Alphaproteobacteria</taxon>
        <taxon>Sphingomonadales</taxon>
        <taxon>Sphingomonadaceae</taxon>
        <taxon>Sphingomonas</taxon>
    </lineage>
</organism>
<proteinExistence type="predicted"/>
<dbReference type="EMBL" id="CP024923">
    <property type="protein sequence ID" value="ATY33670.1"/>
    <property type="molecule type" value="Genomic_DNA"/>
</dbReference>
<evidence type="ECO:0000256" key="1">
    <source>
        <dbReference type="SAM" id="SignalP"/>
    </source>
</evidence>
<accession>A0A2K8MIG2</accession>
<feature type="signal peptide" evidence="1">
    <location>
        <begin position="1"/>
        <end position="23"/>
    </location>
</feature>